<gene>
    <name evidence="1" type="ORF">S12H4_08753</name>
</gene>
<dbReference type="InterPro" id="IPR013784">
    <property type="entry name" value="Carb-bd-like_fold"/>
</dbReference>
<sequence length="84" mass="8961">MADITLYEGTNELNVGMTPIPPPVANLYGVVTDAQTGSAIPGVKVTLNGLITYTDSIGRYAFEGLTPGSYTITFEKDGYETLVR</sequence>
<proteinExistence type="predicted"/>
<dbReference type="Gene3D" id="2.60.40.1120">
    <property type="entry name" value="Carboxypeptidase-like, regulatory domain"/>
    <property type="match status" value="1"/>
</dbReference>
<dbReference type="AlphaFoldDB" id="X1RIU3"/>
<dbReference type="GO" id="GO:0030246">
    <property type="term" value="F:carbohydrate binding"/>
    <property type="evidence" value="ECO:0007669"/>
    <property type="project" value="InterPro"/>
</dbReference>
<organism evidence="1">
    <name type="scientific">marine sediment metagenome</name>
    <dbReference type="NCBI Taxonomy" id="412755"/>
    <lineage>
        <taxon>unclassified sequences</taxon>
        <taxon>metagenomes</taxon>
        <taxon>ecological metagenomes</taxon>
    </lineage>
</organism>
<dbReference type="SUPFAM" id="SSF49452">
    <property type="entry name" value="Starch-binding domain-like"/>
    <property type="match status" value="1"/>
</dbReference>
<dbReference type="Pfam" id="PF13620">
    <property type="entry name" value="CarboxypepD_reg"/>
    <property type="match status" value="1"/>
</dbReference>
<accession>X1RIU3</accession>
<dbReference type="EMBL" id="BARW01003428">
    <property type="protein sequence ID" value="GAI66906.1"/>
    <property type="molecule type" value="Genomic_DNA"/>
</dbReference>
<protein>
    <submittedName>
        <fullName evidence="1">Uncharacterized protein</fullName>
    </submittedName>
</protein>
<evidence type="ECO:0000313" key="1">
    <source>
        <dbReference type="EMBL" id="GAI66906.1"/>
    </source>
</evidence>
<name>X1RIU3_9ZZZZ</name>
<reference evidence="1" key="1">
    <citation type="journal article" date="2014" name="Front. Microbiol.">
        <title>High frequency of phylogenetically diverse reductive dehalogenase-homologous genes in deep subseafloor sedimentary metagenomes.</title>
        <authorList>
            <person name="Kawai M."/>
            <person name="Futagami T."/>
            <person name="Toyoda A."/>
            <person name="Takaki Y."/>
            <person name="Nishi S."/>
            <person name="Hori S."/>
            <person name="Arai W."/>
            <person name="Tsubouchi T."/>
            <person name="Morono Y."/>
            <person name="Uchiyama I."/>
            <person name="Ito T."/>
            <person name="Fujiyama A."/>
            <person name="Inagaki F."/>
            <person name="Takami H."/>
        </authorList>
    </citation>
    <scope>NUCLEOTIDE SEQUENCE</scope>
    <source>
        <strain evidence="1">Expedition CK06-06</strain>
    </source>
</reference>
<comment type="caution">
    <text evidence="1">The sequence shown here is derived from an EMBL/GenBank/DDBJ whole genome shotgun (WGS) entry which is preliminary data.</text>
</comment>